<accession>A0A7K1GFL0</accession>
<feature type="compositionally biased region" description="Basic and acidic residues" evidence="1">
    <location>
        <begin position="275"/>
        <end position="290"/>
    </location>
</feature>
<evidence type="ECO:0000313" key="3">
    <source>
        <dbReference type="EMBL" id="MTE27254.1"/>
    </source>
</evidence>
<gene>
    <name evidence="3" type="ORF">F1003_09980</name>
</gene>
<keyword evidence="4" id="KW-1185">Reference proteome</keyword>
<protein>
    <recommendedName>
        <fullName evidence="5">Outer membrane protein beta-barrel domain-containing protein</fullName>
    </recommendedName>
</protein>
<comment type="caution">
    <text evidence="3">The sequence shown here is derived from an EMBL/GenBank/DDBJ whole genome shotgun (WGS) entry which is preliminary data.</text>
</comment>
<evidence type="ECO:0000256" key="2">
    <source>
        <dbReference type="SAM" id="Phobius"/>
    </source>
</evidence>
<feature type="compositionally biased region" description="Polar residues" evidence="1">
    <location>
        <begin position="142"/>
        <end position="157"/>
    </location>
</feature>
<feature type="transmembrane region" description="Helical" evidence="2">
    <location>
        <begin position="46"/>
        <end position="68"/>
    </location>
</feature>
<sequence>MNDKKNIDRLFQEKFKDFEVAPNDAVWNRISESLPNKKRKRRVVALWWQIGGVAAAIALLLTIGISVFNSDIDNSVDPTVVDTEDLNNNSNQNNNNSTSNDKQNELKDDEAYEKLEFVGSEKDDESINGLKEDNGSDKKSASKNLTSNPKSQLNSVAVYSDNKDKGENSPSQEREKLTTIIDADNTKVASVDTKSSENSNKKELANDKDIKSAIKKTIEDNNTAVTDNSTSKGSEKSNSENTDATSATEDIEKKDILKEDPKKESILDAIAANNAEDKDTDEKEKEDEQNRWSITPNVAPVYYSSLGEGSPIDGQFNDNSKSSDINMSYGITTAYAVNERLKVRTGVNVVNLSQSTSDVFAITNPNPAVSASFVTSGSGANVTQKYANVTLNNQAQSVSLMSAKAMVSSLDLSTKVGSIDQRFGFIEVPLELEYRVLDKKFGINVIGGFSTFFLNENEIYADLDGVNTLIGEANNINSTSFSANFGLGLDYSLSKQWNINLEPQFKYQINTFNNTSGNYRPFFIGVYTGLSFKF</sequence>
<dbReference type="RefSeq" id="WP_155089263.1">
    <property type="nucleotide sequence ID" value="NZ_WJYA01000005.1"/>
</dbReference>
<evidence type="ECO:0008006" key="5">
    <source>
        <dbReference type="Google" id="ProtNLM"/>
    </source>
</evidence>
<organism evidence="3 4">
    <name type="scientific">Winogradskyella ouciana</name>
    <dbReference type="NCBI Taxonomy" id="2608631"/>
    <lineage>
        <taxon>Bacteria</taxon>
        <taxon>Pseudomonadati</taxon>
        <taxon>Bacteroidota</taxon>
        <taxon>Flavobacteriia</taxon>
        <taxon>Flavobacteriales</taxon>
        <taxon>Flavobacteriaceae</taxon>
        <taxon>Winogradskyella</taxon>
    </lineage>
</organism>
<feature type="compositionally biased region" description="Basic and acidic residues" evidence="1">
    <location>
        <begin position="112"/>
        <end position="121"/>
    </location>
</feature>
<name>A0A7K1GFL0_9FLAO</name>
<proteinExistence type="predicted"/>
<dbReference type="AlphaFoldDB" id="A0A7K1GFL0"/>
<keyword evidence="2" id="KW-0812">Transmembrane</keyword>
<dbReference type="Proteomes" id="UP000447545">
    <property type="component" value="Unassembled WGS sequence"/>
</dbReference>
<evidence type="ECO:0000313" key="4">
    <source>
        <dbReference type="Proteomes" id="UP000447545"/>
    </source>
</evidence>
<dbReference type="SUPFAM" id="SSF56925">
    <property type="entry name" value="OMPA-like"/>
    <property type="match status" value="1"/>
</dbReference>
<feature type="compositionally biased region" description="Low complexity" evidence="1">
    <location>
        <begin position="87"/>
        <end position="100"/>
    </location>
</feature>
<feature type="compositionally biased region" description="Basic and acidic residues" evidence="1">
    <location>
        <begin position="161"/>
        <end position="177"/>
    </location>
</feature>
<feature type="compositionally biased region" description="Basic and acidic residues" evidence="1">
    <location>
        <begin position="250"/>
        <end position="266"/>
    </location>
</feature>
<feature type="compositionally biased region" description="Basic and acidic residues" evidence="1">
    <location>
        <begin position="130"/>
        <end position="140"/>
    </location>
</feature>
<reference evidence="3 4" key="1">
    <citation type="submission" date="2019-11" db="EMBL/GenBank/DDBJ databases">
        <title>Winogradskyella ouciana sp. nov., isolated from the hadal seawater of the Mariana Trench.</title>
        <authorList>
            <person name="Liu R."/>
        </authorList>
    </citation>
    <scope>NUCLEOTIDE SEQUENCE [LARGE SCALE GENOMIC DNA]</scope>
    <source>
        <strain evidence="3 4">ZXX205</strain>
    </source>
</reference>
<keyword evidence="2" id="KW-1133">Transmembrane helix</keyword>
<keyword evidence="2" id="KW-0472">Membrane</keyword>
<feature type="region of interest" description="Disordered" evidence="1">
    <location>
        <begin position="79"/>
        <end position="292"/>
    </location>
</feature>
<dbReference type="InterPro" id="IPR011250">
    <property type="entry name" value="OMP/PagP_B-barrel"/>
</dbReference>
<feature type="compositionally biased region" description="Basic and acidic residues" evidence="1">
    <location>
        <begin position="199"/>
        <end position="219"/>
    </location>
</feature>
<feature type="compositionally biased region" description="Polar residues" evidence="1">
    <location>
        <begin position="239"/>
        <end position="248"/>
    </location>
</feature>
<evidence type="ECO:0000256" key="1">
    <source>
        <dbReference type="SAM" id="MobiDB-lite"/>
    </source>
</evidence>
<dbReference type="EMBL" id="WJYA01000005">
    <property type="protein sequence ID" value="MTE27254.1"/>
    <property type="molecule type" value="Genomic_DNA"/>
</dbReference>
<feature type="compositionally biased region" description="Polar residues" evidence="1">
    <location>
        <begin position="220"/>
        <end position="232"/>
    </location>
</feature>